<dbReference type="Proteomes" id="UP001152172">
    <property type="component" value="Unassembled WGS sequence"/>
</dbReference>
<feature type="transmembrane region" description="Helical" evidence="1">
    <location>
        <begin position="20"/>
        <end position="46"/>
    </location>
</feature>
<keyword evidence="1" id="KW-0472">Membrane</keyword>
<keyword evidence="1" id="KW-1133">Transmembrane helix</keyword>
<keyword evidence="1" id="KW-0812">Transmembrane</keyword>
<dbReference type="EMBL" id="JAMKBI010000009">
    <property type="protein sequence ID" value="MCZ8534261.1"/>
    <property type="molecule type" value="Genomic_DNA"/>
</dbReference>
<evidence type="ECO:0000256" key="1">
    <source>
        <dbReference type="SAM" id="Phobius"/>
    </source>
</evidence>
<protein>
    <submittedName>
        <fullName evidence="2">Uncharacterized protein</fullName>
    </submittedName>
</protein>
<evidence type="ECO:0000313" key="3">
    <source>
        <dbReference type="Proteomes" id="UP001152172"/>
    </source>
</evidence>
<comment type="caution">
    <text evidence="2">The sequence shown here is derived from an EMBL/GenBank/DDBJ whole genome shotgun (WGS) entry which is preliminary data.</text>
</comment>
<keyword evidence="3" id="KW-1185">Reference proteome</keyword>
<feature type="transmembrane region" description="Helical" evidence="1">
    <location>
        <begin position="52"/>
        <end position="75"/>
    </location>
</feature>
<name>A0A9X3LCJ7_9BACI</name>
<accession>A0A9X3LCJ7</accession>
<proteinExistence type="predicted"/>
<sequence>MEMQGGGRNFTTKIPKWAKFLHIFIIAIFGGIFLGSLLLIGYGFYVKGVENIILGIIYGVSFGWLIKLSISNFALYQRWTFEVKLTDEGYFTHGIDERTKEEQTELVLFKQMESVLISRILNFNGIIYSIRVCTNLKEFTKGRLS</sequence>
<organism evidence="2 3">
    <name type="scientific">Psychrobacillus psychrodurans</name>
    <dbReference type="NCBI Taxonomy" id="126157"/>
    <lineage>
        <taxon>Bacteria</taxon>
        <taxon>Bacillati</taxon>
        <taxon>Bacillota</taxon>
        <taxon>Bacilli</taxon>
        <taxon>Bacillales</taxon>
        <taxon>Bacillaceae</taxon>
        <taxon>Psychrobacillus</taxon>
    </lineage>
</organism>
<dbReference type="AlphaFoldDB" id="A0A9X3LCJ7"/>
<reference evidence="2" key="1">
    <citation type="submission" date="2022-05" db="EMBL/GenBank/DDBJ databases">
        <authorList>
            <person name="Colautti A."/>
            <person name="Iacumin L."/>
        </authorList>
    </citation>
    <scope>NUCLEOTIDE SEQUENCE</scope>
    <source>
        <strain evidence="2">DSM 30747</strain>
    </source>
</reference>
<dbReference type="RefSeq" id="WP_269922460.1">
    <property type="nucleotide sequence ID" value="NZ_JAMKBI010000009.1"/>
</dbReference>
<gene>
    <name evidence="2" type="ORF">M9R61_13165</name>
</gene>
<evidence type="ECO:0000313" key="2">
    <source>
        <dbReference type="EMBL" id="MCZ8534261.1"/>
    </source>
</evidence>